<dbReference type="InterPro" id="IPR001972">
    <property type="entry name" value="Stomatin_HflK_fam"/>
</dbReference>
<proteinExistence type="inferred from homology"/>
<dbReference type="PRINTS" id="PR00721">
    <property type="entry name" value="STOMATIN"/>
</dbReference>
<dbReference type="CDD" id="cd03405">
    <property type="entry name" value="SPFH_HflC"/>
    <property type="match status" value="1"/>
</dbReference>
<name>A0A1H0CPI6_9BACT</name>
<evidence type="ECO:0000256" key="1">
    <source>
        <dbReference type="ARBA" id="ARBA00004167"/>
    </source>
</evidence>
<dbReference type="InterPro" id="IPR001107">
    <property type="entry name" value="Band_7"/>
</dbReference>
<dbReference type="InterPro" id="IPR010200">
    <property type="entry name" value="HflC"/>
</dbReference>
<dbReference type="PANTHER" id="PTHR42911">
    <property type="entry name" value="MODULATOR OF FTSH PROTEASE HFLC"/>
    <property type="match status" value="1"/>
</dbReference>
<evidence type="ECO:0000256" key="3">
    <source>
        <dbReference type="ARBA" id="ARBA00022692"/>
    </source>
</evidence>
<dbReference type="GO" id="GO:0016020">
    <property type="term" value="C:membrane"/>
    <property type="evidence" value="ECO:0007669"/>
    <property type="project" value="UniProtKB-SubCell"/>
</dbReference>
<organism evidence="8 9">
    <name type="scientific">Desulfonauticus submarinus</name>
    <dbReference type="NCBI Taxonomy" id="206665"/>
    <lineage>
        <taxon>Bacteria</taxon>
        <taxon>Pseudomonadati</taxon>
        <taxon>Thermodesulfobacteriota</taxon>
        <taxon>Desulfovibrionia</taxon>
        <taxon>Desulfovibrionales</taxon>
        <taxon>Desulfonauticaceae</taxon>
        <taxon>Desulfonauticus</taxon>
    </lineage>
</organism>
<evidence type="ECO:0000256" key="2">
    <source>
        <dbReference type="ARBA" id="ARBA00007862"/>
    </source>
</evidence>
<dbReference type="Proteomes" id="UP000199602">
    <property type="component" value="Unassembled WGS sequence"/>
</dbReference>
<dbReference type="RefSeq" id="WP_092064333.1">
    <property type="nucleotide sequence ID" value="NZ_FNIN01000003.1"/>
</dbReference>
<dbReference type="GO" id="GO:0006508">
    <property type="term" value="P:proteolysis"/>
    <property type="evidence" value="ECO:0007669"/>
    <property type="project" value="UniProtKB-KW"/>
</dbReference>
<keyword evidence="3" id="KW-0812">Transmembrane</keyword>
<sequence>MRRLSSIFLIVLAVALFGLWQSVFIVDQTETALVLELGKPVSSALKPGLHFKLPFIQNVIYFDSRVLEYDAPPAEILTKDKKNLVVDNYSRWRIKNPLLFYKSVRTISRGISRIDDIVYAQLRVALGQYLLTEIVSSKRAEIMRRVTKKCDELLQDYGIEILDVRIKRADLPPENERAIYNRMRAERERQAKRYRSEGREEASKIRSMANRERTVMLAEATEKAEILKGEGEALATSIYAQAFSKDPEFYQFYRSLEAYKKSLKNKTQFILTPDSEFFKYLKKSK</sequence>
<keyword evidence="8" id="KW-0645">Protease</keyword>
<evidence type="ECO:0000256" key="5">
    <source>
        <dbReference type="ARBA" id="ARBA00023136"/>
    </source>
</evidence>
<feature type="domain" description="Band 7" evidence="7">
    <location>
        <begin position="21"/>
        <end position="183"/>
    </location>
</feature>
<dbReference type="Pfam" id="PF01145">
    <property type="entry name" value="Band_7"/>
    <property type="match status" value="1"/>
</dbReference>
<dbReference type="InterPro" id="IPR036013">
    <property type="entry name" value="Band_7/SPFH_dom_sf"/>
</dbReference>
<evidence type="ECO:0000256" key="4">
    <source>
        <dbReference type="ARBA" id="ARBA00022989"/>
    </source>
</evidence>
<protein>
    <recommendedName>
        <fullName evidence="6">Protein HflC</fullName>
    </recommendedName>
</protein>
<dbReference type="PIRSF" id="PIRSF005651">
    <property type="entry name" value="HflC"/>
    <property type="match status" value="1"/>
</dbReference>
<evidence type="ECO:0000259" key="7">
    <source>
        <dbReference type="SMART" id="SM00244"/>
    </source>
</evidence>
<evidence type="ECO:0000313" key="9">
    <source>
        <dbReference type="Proteomes" id="UP000199602"/>
    </source>
</evidence>
<comment type="similarity">
    <text evidence="2 6">Belongs to the band 7/mec-2 family. HflC subfamily.</text>
</comment>
<dbReference type="GO" id="GO:0008233">
    <property type="term" value="F:peptidase activity"/>
    <property type="evidence" value="ECO:0007669"/>
    <property type="project" value="UniProtKB-KW"/>
</dbReference>
<evidence type="ECO:0000313" key="8">
    <source>
        <dbReference type="EMBL" id="SDN59753.1"/>
    </source>
</evidence>
<dbReference type="SMART" id="SM00244">
    <property type="entry name" value="PHB"/>
    <property type="match status" value="1"/>
</dbReference>
<dbReference type="Gene3D" id="3.30.479.30">
    <property type="entry name" value="Band 7 domain"/>
    <property type="match status" value="1"/>
</dbReference>
<comment type="function">
    <text evidence="6">HflC and HflK could regulate a protease.</text>
</comment>
<dbReference type="AlphaFoldDB" id="A0A1H0CPI6"/>
<dbReference type="PANTHER" id="PTHR42911:SF1">
    <property type="entry name" value="MODULATOR OF FTSH PROTEASE HFLC"/>
    <property type="match status" value="1"/>
</dbReference>
<reference evidence="8 9" key="1">
    <citation type="submission" date="2016-10" db="EMBL/GenBank/DDBJ databases">
        <authorList>
            <person name="de Groot N.N."/>
        </authorList>
    </citation>
    <scope>NUCLEOTIDE SEQUENCE [LARGE SCALE GENOMIC DNA]</scope>
    <source>
        <strain evidence="8 9">DSM 15269</strain>
    </source>
</reference>
<dbReference type="EMBL" id="FNIN01000003">
    <property type="protein sequence ID" value="SDN59753.1"/>
    <property type="molecule type" value="Genomic_DNA"/>
</dbReference>
<keyword evidence="8" id="KW-0378">Hydrolase</keyword>
<dbReference type="NCBIfam" id="TIGR01932">
    <property type="entry name" value="hflC"/>
    <property type="match status" value="1"/>
</dbReference>
<keyword evidence="4" id="KW-1133">Transmembrane helix</keyword>
<dbReference type="STRING" id="206665.SAMN04488516_103130"/>
<keyword evidence="9" id="KW-1185">Reference proteome</keyword>
<evidence type="ECO:0000256" key="6">
    <source>
        <dbReference type="PIRNR" id="PIRNR005651"/>
    </source>
</evidence>
<accession>A0A1H0CPI6</accession>
<dbReference type="OrthoDB" id="9812991at2"/>
<dbReference type="SUPFAM" id="SSF117892">
    <property type="entry name" value="Band 7/SPFH domain"/>
    <property type="match status" value="1"/>
</dbReference>
<gene>
    <name evidence="8" type="ORF">SAMN04488516_103130</name>
</gene>
<keyword evidence="5" id="KW-0472">Membrane</keyword>
<comment type="subcellular location">
    <subcellularLocation>
        <location evidence="1">Membrane</location>
        <topology evidence="1">Single-pass membrane protein</topology>
    </subcellularLocation>
</comment>